<keyword evidence="2" id="KW-1185">Reference proteome</keyword>
<dbReference type="Proteomes" id="UP000828390">
    <property type="component" value="Unassembled WGS sequence"/>
</dbReference>
<dbReference type="EMBL" id="JAIWYP010000014">
    <property type="protein sequence ID" value="KAH3708861.1"/>
    <property type="molecule type" value="Genomic_DNA"/>
</dbReference>
<proteinExistence type="predicted"/>
<organism evidence="1 2">
    <name type="scientific">Dreissena polymorpha</name>
    <name type="common">Zebra mussel</name>
    <name type="synonym">Mytilus polymorpha</name>
    <dbReference type="NCBI Taxonomy" id="45954"/>
    <lineage>
        <taxon>Eukaryota</taxon>
        <taxon>Metazoa</taxon>
        <taxon>Spiralia</taxon>
        <taxon>Lophotrochozoa</taxon>
        <taxon>Mollusca</taxon>
        <taxon>Bivalvia</taxon>
        <taxon>Autobranchia</taxon>
        <taxon>Heteroconchia</taxon>
        <taxon>Euheterodonta</taxon>
        <taxon>Imparidentia</taxon>
        <taxon>Neoheterodontei</taxon>
        <taxon>Myida</taxon>
        <taxon>Dreissenoidea</taxon>
        <taxon>Dreissenidae</taxon>
        <taxon>Dreissena</taxon>
    </lineage>
</organism>
<sequence>MCAFNKHYCWPGTCGTDGLTKDCQCAHGFVKRFTEDYSAINAGETTCQPKIPPEILTCDTVAVGPNGEKKQALSTANSTECQYLADMYGHYQPVQMQFKMASEFTVTFNNSRPDFIKEENFGISDSAIHIMIQTVTGNDKMAQFNNVKPNHLCIYL</sequence>
<evidence type="ECO:0000313" key="2">
    <source>
        <dbReference type="Proteomes" id="UP000828390"/>
    </source>
</evidence>
<evidence type="ECO:0000313" key="1">
    <source>
        <dbReference type="EMBL" id="KAH3708861.1"/>
    </source>
</evidence>
<protein>
    <submittedName>
        <fullName evidence="1">Uncharacterized protein</fullName>
    </submittedName>
</protein>
<comment type="caution">
    <text evidence="1">The sequence shown here is derived from an EMBL/GenBank/DDBJ whole genome shotgun (WGS) entry which is preliminary data.</text>
</comment>
<gene>
    <name evidence="1" type="ORF">DPMN_068320</name>
</gene>
<reference evidence="1" key="1">
    <citation type="journal article" date="2019" name="bioRxiv">
        <title>The Genome of the Zebra Mussel, Dreissena polymorpha: A Resource for Invasive Species Research.</title>
        <authorList>
            <person name="McCartney M.A."/>
            <person name="Auch B."/>
            <person name="Kono T."/>
            <person name="Mallez S."/>
            <person name="Zhang Y."/>
            <person name="Obille A."/>
            <person name="Becker A."/>
            <person name="Abrahante J.E."/>
            <person name="Garbe J."/>
            <person name="Badalamenti J.P."/>
            <person name="Herman A."/>
            <person name="Mangelson H."/>
            <person name="Liachko I."/>
            <person name="Sullivan S."/>
            <person name="Sone E.D."/>
            <person name="Koren S."/>
            <person name="Silverstein K.A.T."/>
            <person name="Beckman K.B."/>
            <person name="Gohl D.M."/>
        </authorList>
    </citation>
    <scope>NUCLEOTIDE SEQUENCE</scope>
    <source>
        <strain evidence="1">Duluth1</strain>
        <tissue evidence="1">Whole animal</tissue>
    </source>
</reference>
<dbReference type="AlphaFoldDB" id="A0A9D3Z1E4"/>
<reference evidence="1" key="2">
    <citation type="submission" date="2020-11" db="EMBL/GenBank/DDBJ databases">
        <authorList>
            <person name="McCartney M.A."/>
            <person name="Auch B."/>
            <person name="Kono T."/>
            <person name="Mallez S."/>
            <person name="Becker A."/>
            <person name="Gohl D.M."/>
            <person name="Silverstein K.A.T."/>
            <person name="Koren S."/>
            <person name="Bechman K.B."/>
            <person name="Herman A."/>
            <person name="Abrahante J.E."/>
            <person name="Garbe J."/>
        </authorList>
    </citation>
    <scope>NUCLEOTIDE SEQUENCE</scope>
    <source>
        <strain evidence="1">Duluth1</strain>
        <tissue evidence="1">Whole animal</tissue>
    </source>
</reference>
<accession>A0A9D3Z1E4</accession>
<name>A0A9D3Z1E4_DREPO</name>